<reference evidence="1" key="1">
    <citation type="journal article" date="2011" name="ACS Chem. Biol.">
        <title>Meta-omic Characterization of the Marine Invertebrate Microbial Consortium That Produces the Chemotherapeutic Natural Product ET-743.</title>
        <authorList>
            <person name="Rath C.M."/>
            <person name="Janto B."/>
            <person name="Earl J."/>
            <person name="Ahmed A."/>
            <person name="Hu F.Z."/>
            <person name="Hiller L."/>
            <person name="Dahlgren M."/>
            <person name="Kreft R."/>
            <person name="Yu F."/>
            <person name="Wolff J.J."/>
            <person name="Kweon H.K."/>
            <person name="Christiansen M.A."/>
            <person name="Hakansson K."/>
            <person name="Williams R.M."/>
            <person name="Ehrlich G.D."/>
            <person name="Sherman D.H."/>
        </authorList>
    </citation>
    <scope>NUCLEOTIDE SEQUENCE</scope>
</reference>
<proteinExistence type="predicted"/>
<dbReference type="EMBL" id="HQ609499">
    <property type="protein sequence ID" value="ADQ55472.1"/>
    <property type="molecule type" value="Genomic_DNA"/>
</dbReference>
<name>G8DB16_9ZZZZ</name>
<protein>
    <submittedName>
        <fullName evidence="1">Hypothetical 29 kDa protein</fullName>
    </submittedName>
</protein>
<gene>
    <name evidence="1" type="ORF">ETU_000005</name>
</gene>
<dbReference type="Gene3D" id="1.20.120.520">
    <property type="entry name" value="nmb1532 protein domain like"/>
    <property type="match status" value="1"/>
</dbReference>
<sequence>MQRYRFYREHKFIIPLINDITRKIASTNFQNNKEISLLIKKLSNLQLVLTKYSEHEDKAYHSLLVNKGSNIHYDLENDHNDYEKKFCDLKNLLKIIKDLKNKKEKIAYGYKFYLNFREFEVKNAIHMNNEELYIMPKLQQLYSDNELQAIELKTYKLMKVSEIIHMMKTIFIYMDANDRLHYFNDINKSSPEKTKPILCSILKIKKNNSYLISKKEKDFLLNYFSISKEEYKNINVEDKNKYLWELSEGEFIEENMSMKSQHDPTRKY</sequence>
<accession>G8DB16</accession>
<evidence type="ECO:0000313" key="1">
    <source>
        <dbReference type="EMBL" id="ADQ55472.1"/>
    </source>
</evidence>
<organism evidence="1">
    <name type="scientific">uncultured organism</name>
    <dbReference type="NCBI Taxonomy" id="155900"/>
    <lineage>
        <taxon>unclassified sequences</taxon>
        <taxon>environmental samples</taxon>
    </lineage>
</organism>
<dbReference type="AlphaFoldDB" id="G8DB16"/>